<dbReference type="GO" id="GO:0008270">
    <property type="term" value="F:zinc ion binding"/>
    <property type="evidence" value="ECO:0007669"/>
    <property type="project" value="UniProtKB-KW"/>
</dbReference>
<keyword evidence="7" id="KW-0238">DNA-binding</keyword>
<keyword evidence="3" id="KW-0479">Metal-binding</keyword>
<dbReference type="InterPro" id="IPR025525">
    <property type="entry name" value="hAT-like_transposase_RNase-H"/>
</dbReference>
<dbReference type="PROSITE" id="PS50808">
    <property type="entry name" value="ZF_BED"/>
    <property type="match status" value="1"/>
</dbReference>
<reference evidence="13" key="1">
    <citation type="submission" date="2019-10" db="EMBL/GenBank/DDBJ databases">
        <authorList>
            <person name="Zhang R."/>
            <person name="Pan Y."/>
            <person name="Wang J."/>
            <person name="Ma R."/>
            <person name="Yu S."/>
        </authorList>
    </citation>
    <scope>NUCLEOTIDE SEQUENCE</scope>
    <source>
        <strain evidence="13">LA-IB0</strain>
        <tissue evidence="13">Leaf</tissue>
    </source>
</reference>
<dbReference type="Pfam" id="PF14372">
    <property type="entry name" value="hAT-like_RNase-H"/>
    <property type="match status" value="1"/>
</dbReference>
<sequence length="415" mass="47142">MEPEERDSLPSIDLRDSSTEMGDSSRDIELGSDIVSGKRKLTSDVWAHFKRIKVDGCQYGECNYCGTKIKAPSKNGTSSLSKHHNISCKKEHKTFNEEETRRQLAMMVVLHDYPLSMVDHVGFREFVASFKSGFHMISRNTLKNDIMKIYGDEKVKCRKSLEKLKCRIAITTDMWTSSNNKKGFMAITGHYIDDSWVLQNKMLRKFDKYWKTCHVMMGVAAVLDPRYKMILVEYYFQQIYGETSQSKIDEIRHNCYKLLSDYQSRAATMRSDSSSSSSRGSLGSMMRGGVFDVTSASTFDSLEGYDRFVASRFTTPASLTSELDVYLEESVLPRTDILAIPVSTIASESAFSTSGRLISPHRSRLHPSTMEALMCSRSWLWKEKNAVPVPKRVLAGLAVPVPGTAETKRFRFLFR</sequence>
<dbReference type="GO" id="GO:0046983">
    <property type="term" value="F:protein dimerization activity"/>
    <property type="evidence" value="ECO:0007669"/>
    <property type="project" value="InterPro"/>
</dbReference>
<keyword evidence="5" id="KW-0862">Zinc</keyword>
<feature type="region of interest" description="Disordered" evidence="11">
    <location>
        <begin position="1"/>
        <end position="27"/>
    </location>
</feature>
<feature type="compositionally biased region" description="Basic and acidic residues" evidence="11">
    <location>
        <begin position="13"/>
        <end position="27"/>
    </location>
</feature>
<keyword evidence="9" id="KW-0539">Nucleus</keyword>
<dbReference type="PANTHER" id="PTHR46481:SF11">
    <property type="entry name" value="ZINC FINGER BED DOMAIN-CONTAINING PROTEIN RICESLEEPER 2-LIKE"/>
    <property type="match status" value="1"/>
</dbReference>
<dbReference type="GO" id="GO:0005634">
    <property type="term" value="C:nucleus"/>
    <property type="evidence" value="ECO:0007669"/>
    <property type="project" value="UniProtKB-SubCell"/>
</dbReference>
<evidence type="ECO:0000256" key="6">
    <source>
        <dbReference type="ARBA" id="ARBA00023015"/>
    </source>
</evidence>
<keyword evidence="8" id="KW-0804">Transcription</keyword>
<dbReference type="GO" id="GO:0003677">
    <property type="term" value="F:DNA binding"/>
    <property type="evidence" value="ECO:0007669"/>
    <property type="project" value="UniProtKB-KW"/>
</dbReference>
<dbReference type="SMART" id="SM00614">
    <property type="entry name" value="ZnF_BED"/>
    <property type="match status" value="1"/>
</dbReference>
<keyword evidence="6" id="KW-0805">Transcription regulation</keyword>
<evidence type="ECO:0000256" key="11">
    <source>
        <dbReference type="SAM" id="MobiDB-lite"/>
    </source>
</evidence>
<dbReference type="AlphaFoldDB" id="A0AAV6X6I8"/>
<protein>
    <recommendedName>
        <fullName evidence="12">BED-type domain-containing protein</fullName>
    </recommendedName>
</protein>
<dbReference type="SUPFAM" id="SSF57667">
    <property type="entry name" value="beta-beta-alpha zinc fingers"/>
    <property type="match status" value="1"/>
</dbReference>
<accession>A0AAV6X6I8</accession>
<dbReference type="InterPro" id="IPR012337">
    <property type="entry name" value="RNaseH-like_sf"/>
</dbReference>
<evidence type="ECO:0000256" key="4">
    <source>
        <dbReference type="ARBA" id="ARBA00022771"/>
    </source>
</evidence>
<organism evidence="13 14">
    <name type="scientific">Buddleja alternifolia</name>
    <dbReference type="NCBI Taxonomy" id="168488"/>
    <lineage>
        <taxon>Eukaryota</taxon>
        <taxon>Viridiplantae</taxon>
        <taxon>Streptophyta</taxon>
        <taxon>Embryophyta</taxon>
        <taxon>Tracheophyta</taxon>
        <taxon>Spermatophyta</taxon>
        <taxon>Magnoliopsida</taxon>
        <taxon>eudicotyledons</taxon>
        <taxon>Gunneridae</taxon>
        <taxon>Pentapetalae</taxon>
        <taxon>asterids</taxon>
        <taxon>lamiids</taxon>
        <taxon>Lamiales</taxon>
        <taxon>Scrophulariaceae</taxon>
        <taxon>Buddlejeae</taxon>
        <taxon>Buddleja</taxon>
    </lineage>
</organism>
<gene>
    <name evidence="13" type="ORF">BUALT_Bualt08G0106900</name>
</gene>
<evidence type="ECO:0000313" key="13">
    <source>
        <dbReference type="EMBL" id="KAG8378138.1"/>
    </source>
</evidence>
<evidence type="ECO:0000256" key="2">
    <source>
        <dbReference type="ARBA" id="ARBA00011738"/>
    </source>
</evidence>
<dbReference type="InterPro" id="IPR036236">
    <property type="entry name" value="Znf_C2H2_sf"/>
</dbReference>
<evidence type="ECO:0000256" key="1">
    <source>
        <dbReference type="ARBA" id="ARBA00004123"/>
    </source>
</evidence>
<evidence type="ECO:0000259" key="12">
    <source>
        <dbReference type="PROSITE" id="PS50808"/>
    </source>
</evidence>
<keyword evidence="14" id="KW-1185">Reference proteome</keyword>
<dbReference type="SUPFAM" id="SSF53098">
    <property type="entry name" value="Ribonuclease H-like"/>
    <property type="match status" value="1"/>
</dbReference>
<evidence type="ECO:0000256" key="5">
    <source>
        <dbReference type="ARBA" id="ARBA00022833"/>
    </source>
</evidence>
<proteinExistence type="predicted"/>
<dbReference type="EMBL" id="WHWC01000008">
    <property type="protein sequence ID" value="KAG8378138.1"/>
    <property type="molecule type" value="Genomic_DNA"/>
</dbReference>
<dbReference type="SUPFAM" id="SSF140996">
    <property type="entry name" value="Hermes dimerisation domain"/>
    <property type="match status" value="1"/>
</dbReference>
<evidence type="ECO:0000256" key="9">
    <source>
        <dbReference type="ARBA" id="ARBA00023242"/>
    </source>
</evidence>
<dbReference type="InterPro" id="IPR003656">
    <property type="entry name" value="Znf_BED"/>
</dbReference>
<feature type="domain" description="BED-type" evidence="12">
    <location>
        <begin position="40"/>
        <end position="99"/>
    </location>
</feature>
<evidence type="ECO:0000256" key="3">
    <source>
        <dbReference type="ARBA" id="ARBA00022723"/>
    </source>
</evidence>
<comment type="subcellular location">
    <subcellularLocation>
        <location evidence="1">Nucleus</location>
    </subcellularLocation>
</comment>
<evidence type="ECO:0000256" key="8">
    <source>
        <dbReference type="ARBA" id="ARBA00023163"/>
    </source>
</evidence>
<evidence type="ECO:0000256" key="10">
    <source>
        <dbReference type="PROSITE-ProRule" id="PRU00027"/>
    </source>
</evidence>
<dbReference type="PANTHER" id="PTHR46481">
    <property type="entry name" value="ZINC FINGER BED DOMAIN-CONTAINING PROTEIN 4"/>
    <property type="match status" value="1"/>
</dbReference>
<comment type="subunit">
    <text evidence="2">Homodimer.</text>
</comment>
<comment type="caution">
    <text evidence="13">The sequence shown here is derived from an EMBL/GenBank/DDBJ whole genome shotgun (WGS) entry which is preliminary data.</text>
</comment>
<dbReference type="InterPro" id="IPR008906">
    <property type="entry name" value="HATC_C_dom"/>
</dbReference>
<name>A0AAV6X6I8_9LAMI</name>
<evidence type="ECO:0000256" key="7">
    <source>
        <dbReference type="ARBA" id="ARBA00023125"/>
    </source>
</evidence>
<dbReference type="Proteomes" id="UP000826271">
    <property type="component" value="Unassembled WGS sequence"/>
</dbReference>
<keyword evidence="4 10" id="KW-0863">Zinc-finger</keyword>
<dbReference type="InterPro" id="IPR052035">
    <property type="entry name" value="ZnF_BED_domain_contain"/>
</dbReference>
<dbReference type="Pfam" id="PF05699">
    <property type="entry name" value="Dimer_Tnp_hAT"/>
    <property type="match status" value="1"/>
</dbReference>
<evidence type="ECO:0000313" key="14">
    <source>
        <dbReference type="Proteomes" id="UP000826271"/>
    </source>
</evidence>